<sequence length="356" mass="37276">MKILSHILAATLVMLGGQTLLGVTLSPGDIIITEFFDGWHKIDPVTHQVTELPFVKSSSDYLAVDPAGTIYFASDTDEVSRVDWASNATSLVPSAGLQFIDGLVVEPSGSLLISEDDSISRLNPANGQTTEVSRGNLFGPAGIAQGQDGRVFFTEFFNDLWELSSTSIGRSSVPTPDLDSPSLLTVQPSGDLIVLNIDNQLLRIDPDTGATGLFSTDLPTFPIALAVEADGDVLMTSTDGVFRFDGVTGTRSLVAEGTFFSPKGIVVIPTPADPEPGDFDGNGSIDAADYAAWQNQYGAPAGSADANADGTVNAADYTVWRDAVSAAPTAVASTAPEPSSFLLLILAGSLAMKSRR</sequence>
<dbReference type="EC" id="2.7.11.1" evidence="1"/>
<dbReference type="GO" id="GO:0004674">
    <property type="term" value="F:protein serine/threonine kinase activity"/>
    <property type="evidence" value="ECO:0007669"/>
    <property type="project" value="UniProtKB-EC"/>
</dbReference>
<dbReference type="InterPro" id="IPR002105">
    <property type="entry name" value="Dockerin_1_rpt"/>
</dbReference>
<name>A0A5C5YHR5_9BACT</name>
<dbReference type="GO" id="GO:0000272">
    <property type="term" value="P:polysaccharide catabolic process"/>
    <property type="evidence" value="ECO:0007669"/>
    <property type="project" value="InterPro"/>
</dbReference>
<dbReference type="Gene3D" id="2.120.10.30">
    <property type="entry name" value="TolB, C-terminal domain"/>
    <property type="match status" value="1"/>
</dbReference>
<gene>
    <name evidence="1" type="primary">pknD_3</name>
    <name evidence="1" type="ORF">Pla123a_33140</name>
</gene>
<comment type="caution">
    <text evidence="1">The sequence shown here is derived from an EMBL/GenBank/DDBJ whole genome shotgun (WGS) entry which is preliminary data.</text>
</comment>
<dbReference type="GO" id="GO:0004553">
    <property type="term" value="F:hydrolase activity, hydrolyzing O-glycosyl compounds"/>
    <property type="evidence" value="ECO:0007669"/>
    <property type="project" value="InterPro"/>
</dbReference>
<dbReference type="Pfam" id="PF00404">
    <property type="entry name" value="Dockerin_1"/>
    <property type="match status" value="1"/>
</dbReference>
<protein>
    <submittedName>
        <fullName evidence="1">Serine/threonine-protein kinase PknD</fullName>
        <ecNumber evidence="1">2.7.11.1</ecNumber>
    </submittedName>
</protein>
<dbReference type="InterPro" id="IPR018247">
    <property type="entry name" value="EF_Hand_1_Ca_BS"/>
</dbReference>
<dbReference type="OrthoDB" id="5240929at2"/>
<dbReference type="AlphaFoldDB" id="A0A5C5YHR5"/>
<dbReference type="SUPFAM" id="SSF63446">
    <property type="entry name" value="Type I dockerin domain"/>
    <property type="match status" value="1"/>
</dbReference>
<evidence type="ECO:0000313" key="1">
    <source>
        <dbReference type="EMBL" id="TWT74491.1"/>
    </source>
</evidence>
<proteinExistence type="predicted"/>
<dbReference type="SUPFAM" id="SSF63825">
    <property type="entry name" value="YWTD domain"/>
    <property type="match status" value="1"/>
</dbReference>
<dbReference type="EMBL" id="SJPO01000008">
    <property type="protein sequence ID" value="TWT74491.1"/>
    <property type="molecule type" value="Genomic_DNA"/>
</dbReference>
<keyword evidence="1" id="KW-0418">Kinase</keyword>
<dbReference type="PANTHER" id="PTHR40274">
    <property type="entry name" value="VIRGINIAMYCIN B LYASE"/>
    <property type="match status" value="1"/>
</dbReference>
<dbReference type="PANTHER" id="PTHR40274:SF3">
    <property type="entry name" value="VIRGINIAMYCIN B LYASE"/>
    <property type="match status" value="1"/>
</dbReference>
<keyword evidence="1" id="KW-0808">Transferase</keyword>
<dbReference type="InterPro" id="IPR011042">
    <property type="entry name" value="6-blade_b-propeller_TolB-like"/>
</dbReference>
<organism evidence="1 2">
    <name type="scientific">Posidoniimonas polymericola</name>
    <dbReference type="NCBI Taxonomy" id="2528002"/>
    <lineage>
        <taxon>Bacteria</taxon>
        <taxon>Pseudomonadati</taxon>
        <taxon>Planctomycetota</taxon>
        <taxon>Planctomycetia</taxon>
        <taxon>Pirellulales</taxon>
        <taxon>Lacipirellulaceae</taxon>
        <taxon>Posidoniimonas</taxon>
    </lineage>
</organism>
<keyword evidence="2" id="KW-1185">Reference proteome</keyword>
<dbReference type="InterPro" id="IPR036439">
    <property type="entry name" value="Dockerin_dom_sf"/>
</dbReference>
<dbReference type="PROSITE" id="PS00018">
    <property type="entry name" value="EF_HAND_1"/>
    <property type="match status" value="1"/>
</dbReference>
<dbReference type="InterPro" id="IPR051344">
    <property type="entry name" value="Vgb"/>
</dbReference>
<dbReference type="Gene3D" id="1.10.1330.10">
    <property type="entry name" value="Dockerin domain"/>
    <property type="match status" value="1"/>
</dbReference>
<accession>A0A5C5YHR5</accession>
<evidence type="ECO:0000313" key="2">
    <source>
        <dbReference type="Proteomes" id="UP000318478"/>
    </source>
</evidence>
<reference evidence="1 2" key="1">
    <citation type="submission" date="2019-02" db="EMBL/GenBank/DDBJ databases">
        <title>Deep-cultivation of Planctomycetes and their phenomic and genomic characterization uncovers novel biology.</title>
        <authorList>
            <person name="Wiegand S."/>
            <person name="Jogler M."/>
            <person name="Boedeker C."/>
            <person name="Pinto D."/>
            <person name="Vollmers J."/>
            <person name="Rivas-Marin E."/>
            <person name="Kohn T."/>
            <person name="Peeters S.H."/>
            <person name="Heuer A."/>
            <person name="Rast P."/>
            <person name="Oberbeckmann S."/>
            <person name="Bunk B."/>
            <person name="Jeske O."/>
            <person name="Meyerdierks A."/>
            <person name="Storesund J.E."/>
            <person name="Kallscheuer N."/>
            <person name="Luecker S."/>
            <person name="Lage O.M."/>
            <person name="Pohl T."/>
            <person name="Merkel B.J."/>
            <person name="Hornburger P."/>
            <person name="Mueller R.-W."/>
            <person name="Bruemmer F."/>
            <person name="Labrenz M."/>
            <person name="Spormann A.M."/>
            <person name="Op Den Camp H."/>
            <person name="Overmann J."/>
            <person name="Amann R."/>
            <person name="Jetten M.S.M."/>
            <person name="Mascher T."/>
            <person name="Medema M.H."/>
            <person name="Devos D.P."/>
            <person name="Kaster A.-K."/>
            <person name="Ovreas L."/>
            <person name="Rohde M."/>
            <person name="Galperin M.Y."/>
            <person name="Jogler C."/>
        </authorList>
    </citation>
    <scope>NUCLEOTIDE SEQUENCE [LARGE SCALE GENOMIC DNA]</scope>
    <source>
        <strain evidence="1 2">Pla123a</strain>
    </source>
</reference>
<dbReference type="RefSeq" id="WP_146588903.1">
    <property type="nucleotide sequence ID" value="NZ_SJPO01000008.1"/>
</dbReference>
<dbReference type="Proteomes" id="UP000318478">
    <property type="component" value="Unassembled WGS sequence"/>
</dbReference>